<feature type="active site" description="Charge relay system" evidence="5">
    <location>
        <position position="603"/>
    </location>
</feature>
<dbReference type="PROSITE" id="PS51892">
    <property type="entry name" value="SUBTILASE"/>
    <property type="match status" value="1"/>
</dbReference>
<dbReference type="PANTHER" id="PTHR43806:SF11">
    <property type="entry name" value="CEREVISIN-RELATED"/>
    <property type="match status" value="1"/>
</dbReference>
<gene>
    <name evidence="7" type="ORF">OL497_12080</name>
</gene>
<dbReference type="CDD" id="cd00306">
    <property type="entry name" value="Peptidases_S8_S53"/>
    <property type="match status" value="1"/>
</dbReference>
<dbReference type="InterPro" id="IPR036852">
    <property type="entry name" value="Peptidase_S8/S53_dom_sf"/>
</dbReference>
<evidence type="ECO:0000256" key="3">
    <source>
        <dbReference type="ARBA" id="ARBA00022801"/>
    </source>
</evidence>
<dbReference type="InterPro" id="IPR000209">
    <property type="entry name" value="Peptidase_S8/S53_dom"/>
</dbReference>
<accession>A0ABT3IKZ5</accession>
<feature type="domain" description="Peptidase S8/S53" evidence="6">
    <location>
        <begin position="553"/>
        <end position="824"/>
    </location>
</feature>
<evidence type="ECO:0000256" key="2">
    <source>
        <dbReference type="ARBA" id="ARBA00022670"/>
    </source>
</evidence>
<dbReference type="InterPro" id="IPR043504">
    <property type="entry name" value="Peptidase_S1_PA_chymotrypsin"/>
</dbReference>
<keyword evidence="4 5" id="KW-0720">Serine protease</keyword>
<comment type="similarity">
    <text evidence="1 5">Belongs to the peptidase S8 family.</text>
</comment>
<dbReference type="InterPro" id="IPR009003">
    <property type="entry name" value="Peptidase_S1_PA"/>
</dbReference>
<dbReference type="SUPFAM" id="SSF52743">
    <property type="entry name" value="Subtilisin-like"/>
    <property type="match status" value="1"/>
</dbReference>
<evidence type="ECO:0000256" key="1">
    <source>
        <dbReference type="ARBA" id="ARBA00011073"/>
    </source>
</evidence>
<name>A0ABT3IKZ5_9BACT</name>
<evidence type="ECO:0000256" key="5">
    <source>
        <dbReference type="PROSITE-ProRule" id="PRU01240"/>
    </source>
</evidence>
<dbReference type="Pfam" id="PF13365">
    <property type="entry name" value="Trypsin_2"/>
    <property type="match status" value="1"/>
</dbReference>
<dbReference type="InterPro" id="IPR050131">
    <property type="entry name" value="Peptidase_S8_subtilisin-like"/>
</dbReference>
<sequence length="940" mass="101822">MITHWQVIAEVANRFGGRQEQFETANKKLNAYQQEKIPLIQLEDDEERVHCRIARENTPVLAQALERITGTVDFHDKYILDKLAELSCGVCRLLKCGAPVGTGFLVTPDILLTNHHVIESAADAIDMVAEFNYELDCTTRLLKKSAVFRLDAAKFFLTSSLKVSKQTLNTGLDFTLIGVTVTGTSGEALSQFPPIRMDGNMGKIIKGESCIIVQHPNGLPKKVVLKDTKFFSETGTRLVYETDTLPGSSGAPVFALGTCSLIALHHSGLSRTDDQNRVLTKDGQLATADTPDEQIDWIGNEGIKISVIINAVKEATLPPAMEKCRNDLLQQTREVAPILQQAMPDQKEVQTVIDNLVTGKATPAVPALPGIPSPAKETNMDQRISAANAGNITSFIIALLYTPENIQAIEKILSVRYPPRVQIALLLPASARPGREELFSFAVAVSGNPHEAASELARIPGIYYAEADVPLYLNADTSFIRTSAPGTATESGFLFDDGYGKPNEDAFLETYTQKNKSPYVTAGQPEQFRKWNWYATGFDKILTDTTLVSPKDKGIQVVQFDTGYTNHSKVLNGFDTDQDYNFLNQSTDALDPRTVAIGKQPGHGTRTGSLLIGNVYSPAAGNGNCGLLTPSGSRLVPFRIAETVVIINRQQQLAAALDTAIAQGFDVITMSMGLPPTITTAQLARRAYESGIIWCCAAGNSVQAVVAPAVYPGTIAVAASNPLDRDWSGSSRGTMVDITAPGQDVYVPIWQEGALHPEGFAYGDGTSYATPHIAAAAAYWLAKYQDVLKAPAYAGWRRVEAFRTALQTAARRDNQLPRKGFGSGMLDVAALLDTPPLAADALKNSYDGWSDSPFLDAVQGYGELIKTYWNKLHSCIFGVHRGGQESLPLAAQELSAASQVLEQAIFHTTGSPYESVPATDLPAILERFNTLQSIVERAAK</sequence>
<dbReference type="PANTHER" id="PTHR43806">
    <property type="entry name" value="PEPTIDASE S8"/>
    <property type="match status" value="1"/>
</dbReference>
<evidence type="ECO:0000256" key="4">
    <source>
        <dbReference type="ARBA" id="ARBA00022825"/>
    </source>
</evidence>
<organism evidence="7 8">
    <name type="scientific">Chitinophaga nivalis</name>
    <dbReference type="NCBI Taxonomy" id="2991709"/>
    <lineage>
        <taxon>Bacteria</taxon>
        <taxon>Pseudomonadati</taxon>
        <taxon>Bacteroidota</taxon>
        <taxon>Chitinophagia</taxon>
        <taxon>Chitinophagales</taxon>
        <taxon>Chitinophagaceae</taxon>
        <taxon>Chitinophaga</taxon>
    </lineage>
</organism>
<evidence type="ECO:0000259" key="6">
    <source>
        <dbReference type="Pfam" id="PF00082"/>
    </source>
</evidence>
<dbReference type="Gene3D" id="3.40.50.200">
    <property type="entry name" value="Peptidase S8/S53 domain"/>
    <property type="match status" value="1"/>
</dbReference>
<dbReference type="SUPFAM" id="SSF50494">
    <property type="entry name" value="Trypsin-like serine proteases"/>
    <property type="match status" value="1"/>
</dbReference>
<proteinExistence type="inferred from homology"/>
<keyword evidence="2 5" id="KW-0645">Protease</keyword>
<evidence type="ECO:0000313" key="8">
    <source>
        <dbReference type="Proteomes" id="UP001207742"/>
    </source>
</evidence>
<keyword evidence="3 5" id="KW-0378">Hydrolase</keyword>
<feature type="active site" description="Charge relay system" evidence="5">
    <location>
        <position position="561"/>
    </location>
</feature>
<feature type="active site" description="Charge relay system" evidence="5">
    <location>
        <position position="767"/>
    </location>
</feature>
<comment type="caution">
    <text evidence="7">The sequence shown here is derived from an EMBL/GenBank/DDBJ whole genome shotgun (WGS) entry which is preliminary data.</text>
</comment>
<dbReference type="Gene3D" id="2.40.10.10">
    <property type="entry name" value="Trypsin-like serine proteases"/>
    <property type="match status" value="2"/>
</dbReference>
<dbReference type="InterPro" id="IPR023828">
    <property type="entry name" value="Peptidase_S8_Ser-AS"/>
</dbReference>
<protein>
    <submittedName>
        <fullName evidence="7">S8 family serine peptidase</fullName>
    </submittedName>
</protein>
<dbReference type="RefSeq" id="WP_264730418.1">
    <property type="nucleotide sequence ID" value="NZ_JAPDNR010000001.1"/>
</dbReference>
<dbReference type="PROSITE" id="PS00138">
    <property type="entry name" value="SUBTILASE_SER"/>
    <property type="match status" value="1"/>
</dbReference>
<reference evidence="7 8" key="1">
    <citation type="submission" date="2022-10" db="EMBL/GenBank/DDBJ databases">
        <title>Chitinophaga nivalis PC15 sp. nov., isolated from Pyeongchang county, South Korea.</title>
        <authorList>
            <person name="Trinh H.N."/>
        </authorList>
    </citation>
    <scope>NUCLEOTIDE SEQUENCE [LARGE SCALE GENOMIC DNA]</scope>
    <source>
        <strain evidence="7 8">PC14</strain>
    </source>
</reference>
<dbReference type="Pfam" id="PF00082">
    <property type="entry name" value="Peptidase_S8"/>
    <property type="match status" value="1"/>
</dbReference>
<dbReference type="EMBL" id="JAPDNS010000001">
    <property type="protein sequence ID" value="MCW3484639.1"/>
    <property type="molecule type" value="Genomic_DNA"/>
</dbReference>
<keyword evidence="8" id="KW-1185">Reference proteome</keyword>
<evidence type="ECO:0000313" key="7">
    <source>
        <dbReference type="EMBL" id="MCW3484639.1"/>
    </source>
</evidence>
<dbReference type="Proteomes" id="UP001207742">
    <property type="component" value="Unassembled WGS sequence"/>
</dbReference>